<evidence type="ECO:0000313" key="2">
    <source>
        <dbReference type="EMBL" id="OVA09276.1"/>
    </source>
</evidence>
<proteinExistence type="predicted"/>
<dbReference type="PANTHER" id="PTHR33735">
    <property type="entry name" value="EXPRESSED PROTEIN"/>
    <property type="match status" value="1"/>
</dbReference>
<dbReference type="PANTHER" id="PTHR33735:SF14">
    <property type="entry name" value="PHAGE CAPSID SCAFFOLDING PROTEIN (GPO) SERINE PEPTIDASE"/>
    <property type="match status" value="1"/>
</dbReference>
<dbReference type="OMA" id="ETVCAVE"/>
<comment type="caution">
    <text evidence="2">The sequence shown here is derived from an EMBL/GenBank/DDBJ whole genome shotgun (WGS) entry which is preliminary data.</text>
</comment>
<dbReference type="Proteomes" id="UP000195402">
    <property type="component" value="Unassembled WGS sequence"/>
</dbReference>
<evidence type="ECO:0000313" key="3">
    <source>
        <dbReference type="Proteomes" id="UP000195402"/>
    </source>
</evidence>
<dbReference type="STRING" id="56857.A0A200QFQ6"/>
<organism evidence="2 3">
    <name type="scientific">Macleaya cordata</name>
    <name type="common">Five-seeded plume-poppy</name>
    <name type="synonym">Bocconia cordata</name>
    <dbReference type="NCBI Taxonomy" id="56857"/>
    <lineage>
        <taxon>Eukaryota</taxon>
        <taxon>Viridiplantae</taxon>
        <taxon>Streptophyta</taxon>
        <taxon>Embryophyta</taxon>
        <taxon>Tracheophyta</taxon>
        <taxon>Spermatophyta</taxon>
        <taxon>Magnoliopsida</taxon>
        <taxon>Ranunculales</taxon>
        <taxon>Papaveraceae</taxon>
        <taxon>Papaveroideae</taxon>
        <taxon>Macleaya</taxon>
    </lineage>
</organism>
<name>A0A200QFQ6_MACCD</name>
<dbReference type="InParanoid" id="A0A200QFQ6"/>
<accession>A0A200QFQ6</accession>
<sequence>MSATARIIGSFGPGDNLLLVRHHRSHQVSVLNQYPTLKNYTSKHVRRNFLSNPRMLSLKIRGEHTTSDTKMDVTANSTVQPGPPGPSSGGSWKSWILGTLLSIFIPFWKCNWIPILKIKRDMETVMDTIDAVTEVVEKVAEGVEKVADEVAGHLPEGSQLRETVCAVENIAKHVAEDAHAADEFIHKMEELQEEAEKEVETFMDKENGEAKEVKKPMDEPVNNNIDQENVEAKEVNKLMEPAMHQENVGPKVES</sequence>
<feature type="region of interest" description="Disordered" evidence="1">
    <location>
        <begin position="67"/>
        <end position="89"/>
    </location>
</feature>
<evidence type="ECO:0000256" key="1">
    <source>
        <dbReference type="SAM" id="MobiDB-lite"/>
    </source>
</evidence>
<reference evidence="2 3" key="1">
    <citation type="journal article" date="2017" name="Mol. Plant">
        <title>The Genome of Medicinal Plant Macleaya cordata Provides New Insights into Benzylisoquinoline Alkaloids Metabolism.</title>
        <authorList>
            <person name="Liu X."/>
            <person name="Liu Y."/>
            <person name="Huang P."/>
            <person name="Ma Y."/>
            <person name="Qing Z."/>
            <person name="Tang Q."/>
            <person name="Cao H."/>
            <person name="Cheng P."/>
            <person name="Zheng Y."/>
            <person name="Yuan Z."/>
            <person name="Zhou Y."/>
            <person name="Liu J."/>
            <person name="Tang Z."/>
            <person name="Zhuo Y."/>
            <person name="Zhang Y."/>
            <person name="Yu L."/>
            <person name="Huang J."/>
            <person name="Yang P."/>
            <person name="Peng Q."/>
            <person name="Zhang J."/>
            <person name="Jiang W."/>
            <person name="Zhang Z."/>
            <person name="Lin K."/>
            <person name="Ro D.K."/>
            <person name="Chen X."/>
            <person name="Xiong X."/>
            <person name="Shang Y."/>
            <person name="Huang S."/>
            <person name="Zeng J."/>
        </authorList>
    </citation>
    <scope>NUCLEOTIDE SEQUENCE [LARGE SCALE GENOMIC DNA]</scope>
    <source>
        <strain evidence="3">cv. BLH2017</strain>
        <tissue evidence="2">Root</tissue>
    </source>
</reference>
<protein>
    <submittedName>
        <fullName evidence="2">Uncharacterized protein</fullName>
    </submittedName>
</protein>
<dbReference type="AlphaFoldDB" id="A0A200QFQ6"/>
<feature type="compositionally biased region" description="Basic and acidic residues" evidence="1">
    <location>
        <begin position="203"/>
        <end position="218"/>
    </location>
</feature>
<dbReference type="EMBL" id="MVGT01002148">
    <property type="protein sequence ID" value="OVA09276.1"/>
    <property type="molecule type" value="Genomic_DNA"/>
</dbReference>
<feature type="region of interest" description="Disordered" evidence="1">
    <location>
        <begin position="203"/>
        <end position="226"/>
    </location>
</feature>
<gene>
    <name evidence="2" type="ORF">BVC80_8359g3</name>
</gene>
<keyword evidence="3" id="KW-1185">Reference proteome</keyword>
<dbReference type="OrthoDB" id="1927611at2759"/>